<reference evidence="2" key="1">
    <citation type="journal article" date="2014" name="Nat. Commun.">
        <title>Multiple recent horizontal transfers of a large genomic region in cheese making fungi.</title>
        <authorList>
            <person name="Cheeseman K."/>
            <person name="Ropars J."/>
            <person name="Renault P."/>
            <person name="Dupont J."/>
            <person name="Gouzy J."/>
            <person name="Branca A."/>
            <person name="Abraham A.L."/>
            <person name="Ceppi M."/>
            <person name="Conseiller E."/>
            <person name="Debuchy R."/>
            <person name="Malagnac F."/>
            <person name="Goarin A."/>
            <person name="Silar P."/>
            <person name="Lacoste S."/>
            <person name="Sallet E."/>
            <person name="Bensimon A."/>
            <person name="Giraud T."/>
            <person name="Brygoo Y."/>
        </authorList>
    </citation>
    <scope>NUCLEOTIDE SEQUENCE [LARGE SCALE GENOMIC DNA]</scope>
    <source>
        <strain evidence="2">FM164</strain>
    </source>
</reference>
<dbReference type="Proteomes" id="UP000030686">
    <property type="component" value="Unassembled WGS sequence"/>
</dbReference>
<evidence type="ECO:0000313" key="3">
    <source>
        <dbReference type="Proteomes" id="UP000030686"/>
    </source>
</evidence>
<accession>W6QNP1</accession>
<feature type="compositionally biased region" description="Polar residues" evidence="1">
    <location>
        <begin position="360"/>
        <end position="378"/>
    </location>
</feature>
<feature type="region of interest" description="Disordered" evidence="1">
    <location>
        <begin position="360"/>
        <end position="383"/>
    </location>
</feature>
<dbReference type="OrthoDB" id="3891782at2759"/>
<proteinExistence type="predicted"/>
<dbReference type="EMBL" id="HG792028">
    <property type="protein sequence ID" value="CDM38533.1"/>
    <property type="molecule type" value="Genomic_DNA"/>
</dbReference>
<evidence type="ECO:0000313" key="2">
    <source>
        <dbReference type="EMBL" id="CDM38533.1"/>
    </source>
</evidence>
<gene>
    <name evidence="2" type="ORF">PROQFM164_S14g000032</name>
</gene>
<feature type="compositionally biased region" description="Basic and acidic residues" evidence="1">
    <location>
        <begin position="174"/>
        <end position="192"/>
    </location>
</feature>
<keyword evidence="3" id="KW-1185">Reference proteome</keyword>
<dbReference type="AlphaFoldDB" id="W6QNP1"/>
<name>W6QNP1_PENRF</name>
<dbReference type="OMA" id="CATSECR"/>
<feature type="region of interest" description="Disordered" evidence="1">
    <location>
        <begin position="166"/>
        <end position="269"/>
    </location>
</feature>
<organism evidence="2 3">
    <name type="scientific">Penicillium roqueforti (strain FM164)</name>
    <dbReference type="NCBI Taxonomy" id="1365484"/>
    <lineage>
        <taxon>Eukaryota</taxon>
        <taxon>Fungi</taxon>
        <taxon>Dikarya</taxon>
        <taxon>Ascomycota</taxon>
        <taxon>Pezizomycotina</taxon>
        <taxon>Eurotiomycetes</taxon>
        <taxon>Eurotiomycetidae</taxon>
        <taxon>Eurotiales</taxon>
        <taxon>Aspergillaceae</taxon>
        <taxon>Penicillium</taxon>
    </lineage>
</organism>
<evidence type="ECO:0000256" key="1">
    <source>
        <dbReference type="SAM" id="MobiDB-lite"/>
    </source>
</evidence>
<protein>
    <submittedName>
        <fullName evidence="2">Uncharacterized protein</fullName>
    </submittedName>
</protein>
<sequence length="587" mass="66155">MGTKSPNSTLQMKKEARVDTPTSETSCAVTLRIGCDKIAHNGFISLWFEGTLANSPDKPQNLVLNIIPTIILTCEFAAATEIRDTSTLSLKLSEPGAVFGPTGTDSLRPFDPDDSKFHSFVAICKSTIISLNFSRHHFEKVEITKISSISRFLRQKSVQPRCFEHQRHNLAPKHQKDFEPPAKLPPYREKDVSQQIREVQPPAYREQPVDEQVAGKQVVGKRRRDTLSTPPDHERRRRLLLPSPKLRDHAEEPNTPGVLTEPNTPSTHLSISSFRPTCFAHTSPDHIEDRNFPHLGQALYNAPDDLIYDTTSGSEISPSQSIRPTFFTHAPSPVAFKHKKLLHLSQDPSHIPDEPIYSIARSSHTSPSRSLRPTSFIRTSCPDPAERRKLESLKQGIRNAPDELLVQILKETNRGYLLALPTDKANIPTPKFEFRSTKAATLDERIDRLIDQKFDKKFEERMDHYLEFGDSQFIEKLTECATSECREQISDEFKTRGVELEEELESSILEVRQAVGDGLEDLRKQQAQCEHDIKDLEAEVVAAAETAAKNAVSNILTRSHNTSRQSLLGSNFCPLHWLGANTRRSST</sequence>